<dbReference type="InterPro" id="IPR045107">
    <property type="entry name" value="SAC3/GANP/THP3"/>
</dbReference>
<dbReference type="GO" id="GO:0005634">
    <property type="term" value="C:nucleus"/>
    <property type="evidence" value="ECO:0007669"/>
    <property type="project" value="TreeGrafter"/>
</dbReference>
<keyword evidence="4" id="KW-1185">Reference proteome</keyword>
<dbReference type="RefSeq" id="XP_002549952.1">
    <property type="nucleotide sequence ID" value="XM_002549906.1"/>
</dbReference>
<dbReference type="OrthoDB" id="199574at2759"/>
<dbReference type="HOGENOM" id="CLU_015513_4_1_1"/>
<gene>
    <name evidence="3" type="ORF">CTRG_04249</name>
</gene>
<dbReference type="Proteomes" id="UP000002037">
    <property type="component" value="Unassembled WGS sequence"/>
</dbReference>
<evidence type="ECO:0000259" key="2">
    <source>
        <dbReference type="Pfam" id="PF03399"/>
    </source>
</evidence>
<dbReference type="PANTHER" id="PTHR12436:SF4">
    <property type="entry name" value="LEUKOCYTE RECEPTOR CLUSTER MEMBER 8"/>
    <property type="match status" value="1"/>
</dbReference>
<dbReference type="KEGG" id="ctp:CTRG_04249"/>
<dbReference type="InterPro" id="IPR005062">
    <property type="entry name" value="SAC3/GANP/THP3_conserved"/>
</dbReference>
<sequence>MANSNSPNKGGANKGKKKGGGSKGPSKPKVNANLIPLGTRGAATTAPTMTPSNSNPLPSNNMDNIVSKVDFDPSWPPSLQEFHNRSMQRIGKLKPNKQPTGMNQLSQLIIQAKERGVLETNNWSAQLIPILDGGGMFQLDCMRSKKNGGSNGTTPADGSNLQGGALPSSTGPSPPIVPDRFQNNTTNQNKFKKDQKPNKGKDKNQNFKGPKSKFKNGNSNGKRPFVSNFDSEERKRMRLERFGELAKPTTISSFYETKTPNLQIVGTSTNLEKSYMRLTDEAKPENVRPEFILFQSLPLVLRKYRENNDYGYIRDQLKSIRQDLVVQHIKTDFTIIVYEENARISIENNDLSDYNQCAAQLKNLYSTKRRNDPTLKNKYFSHEIEMMLYRLIYLITTKNNSEVNKFYLAIITDFKHFVMTDSEKLIHEFIMALLEVQNHLLQGEFESFFQLSRFNELEETRTAFIFLKNSMLDEIRIRALYSMAYTFASMNLNVVVEKLKFDDGSPKASTHACYNYLCSLRLGDVIDKTKGEMMSAKVRPILKAHVAKFNKVDIKGQR</sequence>
<evidence type="ECO:0000313" key="4">
    <source>
        <dbReference type="Proteomes" id="UP000002037"/>
    </source>
</evidence>
<feature type="region of interest" description="Disordered" evidence="1">
    <location>
        <begin position="142"/>
        <end position="232"/>
    </location>
</feature>
<feature type="compositionally biased region" description="Polar residues" evidence="1">
    <location>
        <begin position="152"/>
        <end position="171"/>
    </location>
</feature>
<feature type="region of interest" description="Disordered" evidence="1">
    <location>
        <begin position="1"/>
        <end position="60"/>
    </location>
</feature>
<dbReference type="VEuPathDB" id="FungiDB:CTRG_04249"/>
<evidence type="ECO:0000256" key="1">
    <source>
        <dbReference type="SAM" id="MobiDB-lite"/>
    </source>
</evidence>
<feature type="compositionally biased region" description="Basic and acidic residues" evidence="1">
    <location>
        <begin position="191"/>
        <end position="205"/>
    </location>
</feature>
<accession>C5MDE8</accession>
<dbReference type="EMBL" id="GG692399">
    <property type="protein sequence ID" value="EER32578.1"/>
    <property type="molecule type" value="Genomic_DNA"/>
</dbReference>
<name>C5MDE8_CANTT</name>
<organism evidence="3 4">
    <name type="scientific">Candida tropicalis (strain ATCC MYA-3404 / T1)</name>
    <name type="common">Yeast</name>
    <dbReference type="NCBI Taxonomy" id="294747"/>
    <lineage>
        <taxon>Eukaryota</taxon>
        <taxon>Fungi</taxon>
        <taxon>Dikarya</taxon>
        <taxon>Ascomycota</taxon>
        <taxon>Saccharomycotina</taxon>
        <taxon>Pichiomycetes</taxon>
        <taxon>Debaryomycetaceae</taxon>
        <taxon>Candida/Lodderomyces clade</taxon>
        <taxon>Candida</taxon>
    </lineage>
</organism>
<dbReference type="AlphaFoldDB" id="C5MDE8"/>
<dbReference type="STRING" id="294747.C5MDE8"/>
<dbReference type="PANTHER" id="PTHR12436">
    <property type="entry name" value="80 KDA MCM3-ASSOCIATED PROTEIN"/>
    <property type="match status" value="1"/>
</dbReference>
<dbReference type="Pfam" id="PF03399">
    <property type="entry name" value="SAC3_GANP"/>
    <property type="match status" value="1"/>
</dbReference>
<dbReference type="eggNOG" id="KOG1861">
    <property type="taxonomic scope" value="Eukaryota"/>
</dbReference>
<reference evidence="3 4" key="1">
    <citation type="journal article" date="2009" name="Nature">
        <title>Evolution of pathogenicity and sexual reproduction in eight Candida genomes.</title>
        <authorList>
            <person name="Butler G."/>
            <person name="Rasmussen M.D."/>
            <person name="Lin M.F."/>
            <person name="Santos M.A."/>
            <person name="Sakthikumar S."/>
            <person name="Munro C.A."/>
            <person name="Rheinbay E."/>
            <person name="Grabherr M."/>
            <person name="Forche A."/>
            <person name="Reedy J.L."/>
            <person name="Agrafioti I."/>
            <person name="Arnaud M.B."/>
            <person name="Bates S."/>
            <person name="Brown A.J."/>
            <person name="Brunke S."/>
            <person name="Costanzo M.C."/>
            <person name="Fitzpatrick D.A."/>
            <person name="de Groot P.W."/>
            <person name="Harris D."/>
            <person name="Hoyer L.L."/>
            <person name="Hube B."/>
            <person name="Klis F.M."/>
            <person name="Kodira C."/>
            <person name="Lennard N."/>
            <person name="Logue M.E."/>
            <person name="Martin R."/>
            <person name="Neiman A.M."/>
            <person name="Nikolaou E."/>
            <person name="Quail M.A."/>
            <person name="Quinn J."/>
            <person name="Santos M.C."/>
            <person name="Schmitzberger F.F."/>
            <person name="Sherlock G."/>
            <person name="Shah P."/>
            <person name="Silverstein K.A."/>
            <person name="Skrzypek M.S."/>
            <person name="Soll D."/>
            <person name="Staggs R."/>
            <person name="Stansfield I."/>
            <person name="Stumpf M.P."/>
            <person name="Sudbery P.E."/>
            <person name="Srikantha T."/>
            <person name="Zeng Q."/>
            <person name="Berman J."/>
            <person name="Berriman M."/>
            <person name="Heitman J."/>
            <person name="Gow N.A."/>
            <person name="Lorenz M.C."/>
            <person name="Birren B.W."/>
            <person name="Kellis M."/>
            <person name="Cuomo C.A."/>
        </authorList>
    </citation>
    <scope>NUCLEOTIDE SEQUENCE [LARGE SCALE GENOMIC DNA]</scope>
    <source>
        <strain evidence="4">ATCC MYA-3404 / T1</strain>
    </source>
</reference>
<feature type="compositionally biased region" description="Low complexity" evidence="1">
    <location>
        <begin position="51"/>
        <end position="60"/>
    </location>
</feature>
<proteinExistence type="predicted"/>
<feature type="compositionally biased region" description="Low complexity" evidence="1">
    <location>
        <begin position="1"/>
        <end position="11"/>
    </location>
</feature>
<protein>
    <recommendedName>
        <fullName evidence="2">SAC3/GANP/THP3 conserved domain-containing protein</fullName>
    </recommendedName>
</protein>
<dbReference type="GeneID" id="8298797"/>
<dbReference type="Gene3D" id="1.25.40.990">
    <property type="match status" value="1"/>
</dbReference>
<feature type="domain" description="SAC3/GANP/THP3 conserved" evidence="2">
    <location>
        <begin position="273"/>
        <end position="502"/>
    </location>
</feature>
<evidence type="ECO:0000313" key="3">
    <source>
        <dbReference type="EMBL" id="EER32578.1"/>
    </source>
</evidence>